<organism evidence="5 6">
    <name type="scientific">Terasakiispira papahanaumokuakeensis</name>
    <dbReference type="NCBI Taxonomy" id="197479"/>
    <lineage>
        <taxon>Bacteria</taxon>
        <taxon>Pseudomonadati</taxon>
        <taxon>Pseudomonadota</taxon>
        <taxon>Gammaproteobacteria</taxon>
        <taxon>Oceanospirillales</taxon>
        <taxon>Terasakiispira</taxon>
    </lineage>
</organism>
<dbReference type="PANTHER" id="PTHR43537">
    <property type="entry name" value="TRANSCRIPTIONAL REGULATOR, GNTR FAMILY"/>
    <property type="match status" value="1"/>
</dbReference>
<evidence type="ECO:0000256" key="1">
    <source>
        <dbReference type="ARBA" id="ARBA00023015"/>
    </source>
</evidence>
<name>A0A1E2VBN4_9GAMM</name>
<dbReference type="Proteomes" id="UP000094291">
    <property type="component" value="Unassembled WGS sequence"/>
</dbReference>
<sequence length="251" mass="27912">MPLATIRTQRLYRQIADQLQQLILNGEYPPGTQLPPERELAQSLGVSRASVREALIALEVIGQVEVKVGHGVTVLTSHITPKTSVMQAAVSQEPWALDPEFSSEIELNLDEEIPPYSLLQARQYIEPETAALAAVNASEEDLSAIRQAMERNIYDNAHGGGSFAGDRLLHIRIAEASGNTAYALLIKHLLGHQYGVMFRRLQELFMVSDMWDRSQDHHEIIVTAIEAGDAERARQAMAEHLDHVLGVFFDQ</sequence>
<dbReference type="GO" id="GO:0003677">
    <property type="term" value="F:DNA binding"/>
    <property type="evidence" value="ECO:0007669"/>
    <property type="project" value="UniProtKB-KW"/>
</dbReference>
<dbReference type="InterPro" id="IPR036388">
    <property type="entry name" value="WH-like_DNA-bd_sf"/>
</dbReference>
<keyword evidence="1" id="KW-0805">Transcription regulation</keyword>
<evidence type="ECO:0000313" key="5">
    <source>
        <dbReference type="EMBL" id="ODC04420.1"/>
    </source>
</evidence>
<dbReference type="CDD" id="cd07377">
    <property type="entry name" value="WHTH_GntR"/>
    <property type="match status" value="1"/>
</dbReference>
<keyword evidence="6" id="KW-1185">Reference proteome</keyword>
<dbReference type="InterPro" id="IPR036390">
    <property type="entry name" value="WH_DNA-bd_sf"/>
</dbReference>
<evidence type="ECO:0000313" key="6">
    <source>
        <dbReference type="Proteomes" id="UP000094291"/>
    </source>
</evidence>
<gene>
    <name evidence="5" type="ORF">BFW38_13645</name>
</gene>
<dbReference type="Gene3D" id="1.10.10.10">
    <property type="entry name" value="Winged helix-like DNA-binding domain superfamily/Winged helix DNA-binding domain"/>
    <property type="match status" value="1"/>
</dbReference>
<dbReference type="SMART" id="SM00345">
    <property type="entry name" value="HTH_GNTR"/>
    <property type="match status" value="1"/>
</dbReference>
<dbReference type="EMBL" id="MDTQ01000001">
    <property type="protein sequence ID" value="ODC04420.1"/>
    <property type="molecule type" value="Genomic_DNA"/>
</dbReference>
<dbReference type="STRING" id="197479.BFW38_13645"/>
<dbReference type="InterPro" id="IPR008920">
    <property type="entry name" value="TF_FadR/GntR_C"/>
</dbReference>
<dbReference type="RefSeq" id="WP_068999401.1">
    <property type="nucleotide sequence ID" value="NZ_MDTQ01000001.1"/>
</dbReference>
<protein>
    <submittedName>
        <fullName evidence="5">GntR family transcriptional regulator</fullName>
    </submittedName>
</protein>
<keyword evidence="3" id="KW-0804">Transcription</keyword>
<reference evidence="5 6" key="1">
    <citation type="submission" date="2016-08" db="EMBL/GenBank/DDBJ databases">
        <authorList>
            <person name="Seilhamer J.J."/>
        </authorList>
    </citation>
    <scope>NUCLEOTIDE SEQUENCE [LARGE SCALE GENOMIC DNA]</scope>
    <source>
        <strain evidence="5 6">PH27A</strain>
    </source>
</reference>
<dbReference type="PANTHER" id="PTHR43537:SF5">
    <property type="entry name" value="UXU OPERON TRANSCRIPTIONAL REGULATOR"/>
    <property type="match status" value="1"/>
</dbReference>
<dbReference type="OrthoDB" id="5450856at2"/>
<comment type="caution">
    <text evidence="5">The sequence shown here is derived from an EMBL/GenBank/DDBJ whole genome shotgun (WGS) entry which is preliminary data.</text>
</comment>
<dbReference type="PRINTS" id="PR00035">
    <property type="entry name" value="HTHGNTR"/>
</dbReference>
<dbReference type="InterPro" id="IPR011711">
    <property type="entry name" value="GntR_C"/>
</dbReference>
<dbReference type="SUPFAM" id="SSF46785">
    <property type="entry name" value="Winged helix' DNA-binding domain"/>
    <property type="match status" value="1"/>
</dbReference>
<dbReference type="SMART" id="SM00895">
    <property type="entry name" value="FCD"/>
    <property type="match status" value="1"/>
</dbReference>
<dbReference type="Gene3D" id="1.20.120.530">
    <property type="entry name" value="GntR ligand-binding domain-like"/>
    <property type="match status" value="1"/>
</dbReference>
<feature type="domain" description="HTH gntR-type" evidence="4">
    <location>
        <begin position="9"/>
        <end position="77"/>
    </location>
</feature>
<accession>A0A1E2VBN4</accession>
<dbReference type="InterPro" id="IPR000524">
    <property type="entry name" value="Tscrpt_reg_HTH_GntR"/>
</dbReference>
<dbReference type="SUPFAM" id="SSF48008">
    <property type="entry name" value="GntR ligand-binding domain-like"/>
    <property type="match status" value="1"/>
</dbReference>
<proteinExistence type="predicted"/>
<evidence type="ECO:0000256" key="3">
    <source>
        <dbReference type="ARBA" id="ARBA00023163"/>
    </source>
</evidence>
<dbReference type="PROSITE" id="PS50949">
    <property type="entry name" value="HTH_GNTR"/>
    <property type="match status" value="1"/>
</dbReference>
<evidence type="ECO:0000259" key="4">
    <source>
        <dbReference type="PROSITE" id="PS50949"/>
    </source>
</evidence>
<keyword evidence="2" id="KW-0238">DNA-binding</keyword>
<dbReference type="AlphaFoldDB" id="A0A1E2VBN4"/>
<dbReference type="GO" id="GO:0003700">
    <property type="term" value="F:DNA-binding transcription factor activity"/>
    <property type="evidence" value="ECO:0007669"/>
    <property type="project" value="InterPro"/>
</dbReference>
<dbReference type="Pfam" id="PF00392">
    <property type="entry name" value="GntR"/>
    <property type="match status" value="1"/>
</dbReference>
<evidence type="ECO:0000256" key="2">
    <source>
        <dbReference type="ARBA" id="ARBA00023125"/>
    </source>
</evidence>
<dbReference type="Pfam" id="PF07729">
    <property type="entry name" value="FCD"/>
    <property type="match status" value="1"/>
</dbReference>